<feature type="region of interest" description="Disordered" evidence="1">
    <location>
        <begin position="59"/>
        <end position="85"/>
    </location>
</feature>
<dbReference type="EMBL" id="JAUTXT010000025">
    <property type="protein sequence ID" value="KAK3673380.1"/>
    <property type="molecule type" value="Genomic_DNA"/>
</dbReference>
<dbReference type="AlphaFoldDB" id="A0AAE0WKH2"/>
<sequence length="398" mass="44865">MASVSKLPRRCALAACVHAHAYDPISDIMPESPSQWQYSAEQEAQVFFLALAARYHQQQQKPISKSSESSNDNEDEEDELDSYEEDASIVNGALNRATDQDGLKRLVLDRFAELVACRKDPRYVSSVSLTIGLANPELDTCDGREGPWTLCVTRNSGLSEDDKDFFGNFTRAVKELATTQNVTPFLDLMLQYYEPRLKFHATELAKHPRALLPRVGPEELKAAKEQDSFLAQYYALRERFCSLANSTGACPIAKWRRATLAAQCLKRSAGLMHALETICSRTEALRTQKYLGLLARIPDLLKTILDCHETFPGFRNISIQPIPNPPEFVCTDAPFEQSMLQATEKLKQAGMVRPPWLKHKKTIVAMEREWRKKLIIHAEMQMLGFLLSADAKEAAQFP</sequence>
<name>A0AAE0WKH2_9PEZI</name>
<reference evidence="2" key="1">
    <citation type="submission" date="2023-07" db="EMBL/GenBank/DDBJ databases">
        <title>Black Yeasts Isolated from many extreme environments.</title>
        <authorList>
            <person name="Coleine C."/>
            <person name="Stajich J.E."/>
            <person name="Selbmann L."/>
        </authorList>
    </citation>
    <scope>NUCLEOTIDE SEQUENCE</scope>
    <source>
        <strain evidence="2">CCFEE 5485</strain>
    </source>
</reference>
<feature type="compositionally biased region" description="Acidic residues" evidence="1">
    <location>
        <begin position="71"/>
        <end position="85"/>
    </location>
</feature>
<evidence type="ECO:0000256" key="1">
    <source>
        <dbReference type="SAM" id="MobiDB-lite"/>
    </source>
</evidence>
<keyword evidence="3" id="KW-1185">Reference proteome</keyword>
<organism evidence="2 3">
    <name type="scientific">Recurvomyces mirabilis</name>
    <dbReference type="NCBI Taxonomy" id="574656"/>
    <lineage>
        <taxon>Eukaryota</taxon>
        <taxon>Fungi</taxon>
        <taxon>Dikarya</taxon>
        <taxon>Ascomycota</taxon>
        <taxon>Pezizomycotina</taxon>
        <taxon>Dothideomycetes</taxon>
        <taxon>Dothideomycetidae</taxon>
        <taxon>Mycosphaerellales</taxon>
        <taxon>Teratosphaeriaceae</taxon>
        <taxon>Recurvomyces</taxon>
    </lineage>
</organism>
<dbReference type="Proteomes" id="UP001274830">
    <property type="component" value="Unassembled WGS sequence"/>
</dbReference>
<proteinExistence type="predicted"/>
<accession>A0AAE0WKH2</accession>
<evidence type="ECO:0000313" key="2">
    <source>
        <dbReference type="EMBL" id="KAK3673380.1"/>
    </source>
</evidence>
<evidence type="ECO:0000313" key="3">
    <source>
        <dbReference type="Proteomes" id="UP001274830"/>
    </source>
</evidence>
<gene>
    <name evidence="2" type="ORF">LTR78_006613</name>
</gene>
<protein>
    <submittedName>
        <fullName evidence="2">Uncharacterized protein</fullName>
    </submittedName>
</protein>
<comment type="caution">
    <text evidence="2">The sequence shown here is derived from an EMBL/GenBank/DDBJ whole genome shotgun (WGS) entry which is preliminary data.</text>
</comment>